<feature type="compositionally biased region" description="Basic and acidic residues" evidence="1">
    <location>
        <begin position="37"/>
        <end position="46"/>
    </location>
</feature>
<protein>
    <submittedName>
        <fullName evidence="2">Charged multivesicular body protein 2a</fullName>
    </submittedName>
</protein>
<keyword evidence="3" id="KW-1185">Reference proteome</keyword>
<evidence type="ECO:0000313" key="2">
    <source>
        <dbReference type="EMBL" id="ODM93497.1"/>
    </source>
</evidence>
<dbReference type="AlphaFoldDB" id="A0A1D2MKG3"/>
<comment type="caution">
    <text evidence="2">The sequence shown here is derived from an EMBL/GenBank/DDBJ whole genome shotgun (WGS) entry which is preliminary data.</text>
</comment>
<accession>A0A1D2MKG3</accession>
<feature type="non-terminal residue" evidence="2">
    <location>
        <position position="1"/>
    </location>
</feature>
<dbReference type="OrthoDB" id="10252926at2759"/>
<gene>
    <name evidence="2" type="ORF">Ocin01_13184</name>
</gene>
<evidence type="ECO:0000313" key="3">
    <source>
        <dbReference type="Proteomes" id="UP000094527"/>
    </source>
</evidence>
<proteinExistence type="predicted"/>
<name>A0A1D2MKG3_ORCCI</name>
<organism evidence="2 3">
    <name type="scientific">Orchesella cincta</name>
    <name type="common">Springtail</name>
    <name type="synonym">Podura cincta</name>
    <dbReference type="NCBI Taxonomy" id="48709"/>
    <lineage>
        <taxon>Eukaryota</taxon>
        <taxon>Metazoa</taxon>
        <taxon>Ecdysozoa</taxon>
        <taxon>Arthropoda</taxon>
        <taxon>Hexapoda</taxon>
        <taxon>Collembola</taxon>
        <taxon>Entomobryomorpha</taxon>
        <taxon>Entomobryoidea</taxon>
        <taxon>Orchesellidae</taxon>
        <taxon>Orchesellinae</taxon>
        <taxon>Orchesella</taxon>
    </lineage>
</organism>
<sequence>FDFEAIAVDLKMEWLFGRRLTPKESLSNNKRALDKAVQDLDGERSALSHGAPGEEDNC</sequence>
<dbReference type="Proteomes" id="UP000094527">
    <property type="component" value="Unassembled WGS sequence"/>
</dbReference>
<reference evidence="2 3" key="1">
    <citation type="journal article" date="2016" name="Genome Biol. Evol.">
        <title>Gene Family Evolution Reflects Adaptation to Soil Environmental Stressors in the Genome of the Collembolan Orchesella cincta.</title>
        <authorList>
            <person name="Faddeeva-Vakhrusheva A."/>
            <person name="Derks M.F."/>
            <person name="Anvar S.Y."/>
            <person name="Agamennone V."/>
            <person name="Suring W."/>
            <person name="Smit S."/>
            <person name="van Straalen N.M."/>
            <person name="Roelofs D."/>
        </authorList>
    </citation>
    <scope>NUCLEOTIDE SEQUENCE [LARGE SCALE GENOMIC DNA]</scope>
    <source>
        <tissue evidence="2">Mixed pool</tissue>
    </source>
</reference>
<dbReference type="EMBL" id="LJIJ01000968">
    <property type="protein sequence ID" value="ODM93497.1"/>
    <property type="molecule type" value="Genomic_DNA"/>
</dbReference>
<evidence type="ECO:0000256" key="1">
    <source>
        <dbReference type="SAM" id="MobiDB-lite"/>
    </source>
</evidence>
<feature type="region of interest" description="Disordered" evidence="1">
    <location>
        <begin position="37"/>
        <end position="58"/>
    </location>
</feature>